<keyword evidence="6" id="KW-1185">Reference proteome</keyword>
<dbReference type="EMBL" id="JAUSRF010000031">
    <property type="protein sequence ID" value="MDP9840611.1"/>
    <property type="molecule type" value="Genomic_DNA"/>
</dbReference>
<evidence type="ECO:0000256" key="2">
    <source>
        <dbReference type="ARBA" id="ARBA00022964"/>
    </source>
</evidence>
<dbReference type="InterPro" id="IPR007803">
    <property type="entry name" value="Asp/Arg/Pro-Hydrxlase"/>
</dbReference>
<evidence type="ECO:0000256" key="1">
    <source>
        <dbReference type="ARBA" id="ARBA00007730"/>
    </source>
</evidence>
<sequence>MLKNQDTRIGGFLSLMRRWRRALSLYNLSGLINPVFDLYTGGSRRLVFHDIDATRPELREVDRAYDIILEEARTVLAAYGRLPSYHAIDTDVIHSSGRLQRDKRWSVFMLTCFGRTPDAAPALAPKTLELVRRIPGVYQAMFSILEPGKNVAAHVGPSRAYLRYHLGLIVPSEKPPRIRLKDHYYTWKPGESVLFDDSWNHEVINDSAHMRVILMVDIRRPMPWPLTGIARLMELTARYHYATRIVQNMNALLPPPRGEVAPYPPPDEKQYSVVK</sequence>
<gene>
    <name evidence="5" type="ORF">J2T09_005399</name>
</gene>
<dbReference type="PANTHER" id="PTHR46332">
    <property type="entry name" value="ASPARTATE BETA-HYDROXYLASE DOMAIN-CONTAINING PROTEIN 2"/>
    <property type="match status" value="1"/>
</dbReference>
<evidence type="ECO:0000313" key="5">
    <source>
        <dbReference type="EMBL" id="MDP9840611.1"/>
    </source>
</evidence>
<comment type="similarity">
    <text evidence="1">Belongs to the aspartyl/asparaginyl beta-hydroxylase family.</text>
</comment>
<dbReference type="InterPro" id="IPR027443">
    <property type="entry name" value="IPNS-like_sf"/>
</dbReference>
<keyword evidence="3" id="KW-0560">Oxidoreductase</keyword>
<comment type="caution">
    <text evidence="5">The sequence shown here is derived from an EMBL/GenBank/DDBJ whole genome shotgun (WGS) entry which is preliminary data.</text>
</comment>
<accession>A0ABT9Q1K7</accession>
<evidence type="ECO:0000313" key="6">
    <source>
        <dbReference type="Proteomes" id="UP001241472"/>
    </source>
</evidence>
<dbReference type="Pfam" id="PF05118">
    <property type="entry name" value="Asp_Arg_Hydrox"/>
    <property type="match status" value="1"/>
</dbReference>
<keyword evidence="2" id="KW-0223">Dioxygenase</keyword>
<dbReference type="SUPFAM" id="SSF51197">
    <property type="entry name" value="Clavaminate synthase-like"/>
    <property type="match status" value="1"/>
</dbReference>
<protein>
    <submittedName>
        <fullName evidence="5">Aspartyl/asparaginyl beta-hydroxylase (Cupin superfamily)</fullName>
    </submittedName>
</protein>
<evidence type="ECO:0000256" key="3">
    <source>
        <dbReference type="ARBA" id="ARBA00023002"/>
    </source>
</evidence>
<organism evidence="5 6">
    <name type="scientific">Neorhizobium huautlense</name>
    <dbReference type="NCBI Taxonomy" id="67774"/>
    <lineage>
        <taxon>Bacteria</taxon>
        <taxon>Pseudomonadati</taxon>
        <taxon>Pseudomonadota</taxon>
        <taxon>Alphaproteobacteria</taxon>
        <taxon>Hyphomicrobiales</taxon>
        <taxon>Rhizobiaceae</taxon>
        <taxon>Rhizobium/Agrobacterium group</taxon>
        <taxon>Neorhizobium</taxon>
    </lineage>
</organism>
<dbReference type="Gene3D" id="2.60.120.330">
    <property type="entry name" value="B-lactam Antibiotic, Isopenicillin N Synthase, Chain"/>
    <property type="match status" value="1"/>
</dbReference>
<name>A0ABT9Q1K7_9HYPH</name>
<proteinExistence type="inferred from homology"/>
<feature type="domain" description="Aspartyl/asparaginy/proline hydroxylase" evidence="4">
    <location>
        <begin position="64"/>
        <end position="221"/>
    </location>
</feature>
<dbReference type="InterPro" id="IPR051821">
    <property type="entry name" value="Asp/Asn_beta-hydroxylase"/>
</dbReference>
<dbReference type="RefSeq" id="WP_306840111.1">
    <property type="nucleotide sequence ID" value="NZ_JAUSRF010000031.1"/>
</dbReference>
<evidence type="ECO:0000259" key="4">
    <source>
        <dbReference type="Pfam" id="PF05118"/>
    </source>
</evidence>
<dbReference type="PANTHER" id="PTHR46332:SF5">
    <property type="entry name" value="ASPARTATE BETA-HYDROXYLASE DOMAIN CONTAINING 2"/>
    <property type="match status" value="1"/>
</dbReference>
<reference evidence="5 6" key="1">
    <citation type="submission" date="2023-07" db="EMBL/GenBank/DDBJ databases">
        <title>Sorghum-associated microbial communities from plants grown in Nebraska, USA.</title>
        <authorList>
            <person name="Schachtman D."/>
        </authorList>
    </citation>
    <scope>NUCLEOTIDE SEQUENCE [LARGE SCALE GENOMIC DNA]</scope>
    <source>
        <strain evidence="5 6">DS1307</strain>
    </source>
</reference>
<dbReference type="Proteomes" id="UP001241472">
    <property type="component" value="Unassembled WGS sequence"/>
</dbReference>